<evidence type="ECO:0000256" key="16">
    <source>
        <dbReference type="ARBA" id="ARBA00083635"/>
    </source>
</evidence>
<comment type="catalytic activity">
    <reaction evidence="10">
        <text>XTP + H2O = XMP + diphosphate + H(+)</text>
        <dbReference type="Rhea" id="RHEA:28610"/>
        <dbReference type="ChEBI" id="CHEBI:15377"/>
        <dbReference type="ChEBI" id="CHEBI:15378"/>
        <dbReference type="ChEBI" id="CHEBI:33019"/>
        <dbReference type="ChEBI" id="CHEBI:57464"/>
        <dbReference type="ChEBI" id="CHEBI:61314"/>
        <dbReference type="EC" id="3.6.1.66"/>
    </reaction>
</comment>
<evidence type="ECO:0000256" key="6">
    <source>
        <dbReference type="ARBA" id="ARBA00022801"/>
    </source>
</evidence>
<evidence type="ECO:0000256" key="7">
    <source>
        <dbReference type="ARBA" id="ARBA00022842"/>
    </source>
</evidence>
<dbReference type="InterPro" id="IPR020922">
    <property type="entry name" value="dITP/XTP_pyrophosphatase"/>
</dbReference>
<keyword evidence="8" id="KW-0546">Nucleotide metabolism</keyword>
<dbReference type="Proteomes" id="UP001174909">
    <property type="component" value="Unassembled WGS sequence"/>
</dbReference>
<comment type="cofactor">
    <cofactor evidence="1">
        <name>Mg(2+)</name>
        <dbReference type="ChEBI" id="CHEBI:18420"/>
    </cofactor>
</comment>
<dbReference type="GO" id="GO:0035870">
    <property type="term" value="F:dITP diphosphatase activity"/>
    <property type="evidence" value="ECO:0007669"/>
    <property type="project" value="UniProtKB-ARBA"/>
</dbReference>
<dbReference type="Gene3D" id="3.90.950.10">
    <property type="match status" value="1"/>
</dbReference>
<comment type="subunit">
    <text evidence="3">Homodimer.</text>
</comment>
<dbReference type="HAMAP" id="MF_01405">
    <property type="entry name" value="Non_canon_purine_NTPase"/>
    <property type="match status" value="1"/>
</dbReference>
<comment type="catalytic activity">
    <reaction evidence="9">
        <text>dITP + H2O = dIMP + diphosphate + H(+)</text>
        <dbReference type="Rhea" id="RHEA:28342"/>
        <dbReference type="ChEBI" id="CHEBI:15377"/>
        <dbReference type="ChEBI" id="CHEBI:15378"/>
        <dbReference type="ChEBI" id="CHEBI:33019"/>
        <dbReference type="ChEBI" id="CHEBI:61194"/>
        <dbReference type="ChEBI" id="CHEBI:61382"/>
        <dbReference type="EC" id="3.6.1.66"/>
    </reaction>
</comment>
<comment type="caution">
    <text evidence="18">The sequence shown here is derived from an EMBL/GenBank/DDBJ whole genome shotgun (WGS) entry which is preliminary data.</text>
</comment>
<name>A0AA35STF7_GEOBA</name>
<sequence length="174" mass="18637">MFVGLEDLPRIAAPEEDGSTFLANAIIKANYYSRHFGEIALADDSGLVVDALDGAPGVHSARYGGDGISDMDRLYLLLKKLEGVPERNRTARFECAIVVANPGGDFMHATGTVEGRIIFEPRGQNGFGYDPIFVPEGQTRTTAEMSAVEKDSLSHRGRAMAAIIPALNDLVPGS</sequence>
<evidence type="ECO:0000313" key="18">
    <source>
        <dbReference type="EMBL" id="CAI8035850.1"/>
    </source>
</evidence>
<evidence type="ECO:0000256" key="5">
    <source>
        <dbReference type="ARBA" id="ARBA00022741"/>
    </source>
</evidence>
<dbReference type="FunFam" id="3.90.950.10:FF:000001">
    <property type="entry name" value="dITP/XTP pyrophosphatase"/>
    <property type="match status" value="1"/>
</dbReference>
<gene>
    <name evidence="18" type="ORF">GBAR_LOCUS20106</name>
</gene>
<evidence type="ECO:0000256" key="12">
    <source>
        <dbReference type="ARBA" id="ARBA00071289"/>
    </source>
</evidence>
<dbReference type="GO" id="GO:0005829">
    <property type="term" value="C:cytosol"/>
    <property type="evidence" value="ECO:0007669"/>
    <property type="project" value="TreeGrafter"/>
</dbReference>
<dbReference type="GO" id="GO:0036220">
    <property type="term" value="F:ITP diphosphatase activity"/>
    <property type="evidence" value="ECO:0007669"/>
    <property type="project" value="UniProtKB-EC"/>
</dbReference>
<dbReference type="EMBL" id="CASHTH010002828">
    <property type="protein sequence ID" value="CAI8035850.1"/>
    <property type="molecule type" value="Genomic_DNA"/>
</dbReference>
<comment type="similarity">
    <text evidence="2 17">Belongs to the HAM1 NTPase family.</text>
</comment>
<dbReference type="GO" id="GO:0036222">
    <property type="term" value="F:XTP diphosphatase activity"/>
    <property type="evidence" value="ECO:0007669"/>
    <property type="project" value="UniProtKB-ARBA"/>
</dbReference>
<evidence type="ECO:0000256" key="3">
    <source>
        <dbReference type="ARBA" id="ARBA00011738"/>
    </source>
</evidence>
<protein>
    <recommendedName>
        <fullName evidence="12">dITP/XTP pyrophosphatase</fullName>
        <ecNumber evidence="11">3.6.1.66</ecNumber>
    </recommendedName>
    <alternativeName>
        <fullName evidence="13">Non-canonical purine NTP pyrophosphatase</fullName>
    </alternativeName>
    <alternativeName>
        <fullName evidence="14">Non-standard purine NTP pyrophosphatase</fullName>
    </alternativeName>
    <alternativeName>
        <fullName evidence="16">Nucleoside-triphosphate diphosphatase</fullName>
    </alternativeName>
    <alternativeName>
        <fullName evidence="15">Nucleoside-triphosphate pyrophosphatase</fullName>
    </alternativeName>
</protein>
<evidence type="ECO:0000313" key="19">
    <source>
        <dbReference type="Proteomes" id="UP001174909"/>
    </source>
</evidence>
<evidence type="ECO:0000256" key="15">
    <source>
        <dbReference type="ARBA" id="ARBA00083186"/>
    </source>
</evidence>
<evidence type="ECO:0000256" key="17">
    <source>
        <dbReference type="RuleBase" id="RU003781"/>
    </source>
</evidence>
<dbReference type="Pfam" id="PF01725">
    <property type="entry name" value="Ham1p_like"/>
    <property type="match status" value="1"/>
</dbReference>
<dbReference type="InterPro" id="IPR029001">
    <property type="entry name" value="ITPase-like_fam"/>
</dbReference>
<dbReference type="GO" id="GO:0009146">
    <property type="term" value="P:purine nucleoside triphosphate catabolic process"/>
    <property type="evidence" value="ECO:0007669"/>
    <property type="project" value="UniProtKB-ARBA"/>
</dbReference>
<keyword evidence="19" id="KW-1185">Reference proteome</keyword>
<dbReference type="CDD" id="cd00515">
    <property type="entry name" value="HAM1"/>
    <property type="match status" value="1"/>
</dbReference>
<dbReference type="PANTHER" id="PTHR11067">
    <property type="entry name" value="INOSINE TRIPHOSPHATE PYROPHOSPHATASE/HAM1 PROTEIN"/>
    <property type="match status" value="1"/>
</dbReference>
<keyword evidence="6 17" id="KW-0378">Hydrolase</keyword>
<evidence type="ECO:0000256" key="11">
    <source>
        <dbReference type="ARBA" id="ARBA00066468"/>
    </source>
</evidence>
<proteinExistence type="inferred from homology"/>
<dbReference type="InterPro" id="IPR002637">
    <property type="entry name" value="RdgB/HAM1"/>
</dbReference>
<organism evidence="18 19">
    <name type="scientific">Geodia barretti</name>
    <name type="common">Barrett's horny sponge</name>
    <dbReference type="NCBI Taxonomy" id="519541"/>
    <lineage>
        <taxon>Eukaryota</taxon>
        <taxon>Metazoa</taxon>
        <taxon>Porifera</taxon>
        <taxon>Demospongiae</taxon>
        <taxon>Heteroscleromorpha</taxon>
        <taxon>Tetractinellida</taxon>
        <taxon>Astrophorina</taxon>
        <taxon>Geodiidae</taxon>
        <taxon>Geodia</taxon>
    </lineage>
</organism>
<dbReference type="GO" id="GO:0009117">
    <property type="term" value="P:nucleotide metabolic process"/>
    <property type="evidence" value="ECO:0007669"/>
    <property type="project" value="UniProtKB-KW"/>
</dbReference>
<dbReference type="PANTHER" id="PTHR11067:SF9">
    <property type="entry name" value="INOSINE TRIPHOSPHATE PYROPHOSPHATASE"/>
    <property type="match status" value="1"/>
</dbReference>
<keyword evidence="7" id="KW-0460">Magnesium</keyword>
<evidence type="ECO:0000256" key="13">
    <source>
        <dbReference type="ARBA" id="ARBA00075987"/>
    </source>
</evidence>
<evidence type="ECO:0000256" key="1">
    <source>
        <dbReference type="ARBA" id="ARBA00001946"/>
    </source>
</evidence>
<evidence type="ECO:0000256" key="14">
    <source>
        <dbReference type="ARBA" id="ARBA00078805"/>
    </source>
</evidence>
<keyword evidence="4" id="KW-0479">Metal-binding</keyword>
<dbReference type="SUPFAM" id="SSF52972">
    <property type="entry name" value="ITPase-like"/>
    <property type="match status" value="1"/>
</dbReference>
<keyword evidence="5" id="KW-0547">Nucleotide-binding</keyword>
<evidence type="ECO:0000256" key="4">
    <source>
        <dbReference type="ARBA" id="ARBA00022723"/>
    </source>
</evidence>
<dbReference type="AlphaFoldDB" id="A0AA35STF7"/>
<dbReference type="NCBIfam" id="TIGR00042">
    <property type="entry name" value="RdgB/HAM1 family non-canonical purine NTP pyrophosphatase"/>
    <property type="match status" value="1"/>
</dbReference>
<evidence type="ECO:0000256" key="2">
    <source>
        <dbReference type="ARBA" id="ARBA00008023"/>
    </source>
</evidence>
<accession>A0AA35STF7</accession>
<dbReference type="EC" id="3.6.1.66" evidence="11"/>
<dbReference type="GO" id="GO:0017111">
    <property type="term" value="F:ribonucleoside triphosphate phosphatase activity"/>
    <property type="evidence" value="ECO:0007669"/>
    <property type="project" value="InterPro"/>
</dbReference>
<reference evidence="18" key="1">
    <citation type="submission" date="2023-03" db="EMBL/GenBank/DDBJ databases">
        <authorList>
            <person name="Steffen K."/>
            <person name="Cardenas P."/>
        </authorList>
    </citation>
    <scope>NUCLEOTIDE SEQUENCE</scope>
</reference>
<evidence type="ECO:0000256" key="9">
    <source>
        <dbReference type="ARBA" id="ARBA00051875"/>
    </source>
</evidence>
<dbReference type="GO" id="GO:0000166">
    <property type="term" value="F:nucleotide binding"/>
    <property type="evidence" value="ECO:0007669"/>
    <property type="project" value="UniProtKB-KW"/>
</dbReference>
<evidence type="ECO:0000256" key="8">
    <source>
        <dbReference type="ARBA" id="ARBA00023080"/>
    </source>
</evidence>
<dbReference type="GO" id="GO:0046872">
    <property type="term" value="F:metal ion binding"/>
    <property type="evidence" value="ECO:0007669"/>
    <property type="project" value="UniProtKB-KW"/>
</dbReference>
<evidence type="ECO:0000256" key="10">
    <source>
        <dbReference type="ARBA" id="ARBA00052017"/>
    </source>
</evidence>